<gene>
    <name evidence="2" type="ORF">CTTA_4056</name>
</gene>
<name>A0A5A7MJH8_COMTE</name>
<dbReference type="RefSeq" id="WP_149356596.1">
    <property type="nucleotide sequence ID" value="NZ_BKBW01000009.1"/>
</dbReference>
<organism evidence="2 3">
    <name type="scientific">Comamonas testosteroni</name>
    <name type="common">Pseudomonas testosteroni</name>
    <dbReference type="NCBI Taxonomy" id="285"/>
    <lineage>
        <taxon>Bacteria</taxon>
        <taxon>Pseudomonadati</taxon>
        <taxon>Pseudomonadota</taxon>
        <taxon>Betaproteobacteria</taxon>
        <taxon>Burkholderiales</taxon>
        <taxon>Comamonadaceae</taxon>
        <taxon>Comamonas</taxon>
    </lineage>
</organism>
<feature type="transmembrane region" description="Helical" evidence="1">
    <location>
        <begin position="20"/>
        <end position="36"/>
    </location>
</feature>
<evidence type="ECO:0000256" key="1">
    <source>
        <dbReference type="SAM" id="Phobius"/>
    </source>
</evidence>
<keyword evidence="1" id="KW-1133">Transmembrane helix</keyword>
<evidence type="ECO:0000313" key="3">
    <source>
        <dbReference type="Proteomes" id="UP000323105"/>
    </source>
</evidence>
<keyword evidence="1" id="KW-0472">Membrane</keyword>
<accession>A0A5A7MJH8</accession>
<sequence length="135" mass="14576">MPSTSAQSLRQSKLPRMTSWWLIALALSALVFVISPQQIPTSIFKLNLIALASVAGYWIDRKVFPYARPNLDALRLLSHPGTAAPAEFSSDPATPGESCMLVSWPDAAPLYFMLGCMLRRALIMSAAILAVSLGG</sequence>
<dbReference type="InterPro" id="IPR025140">
    <property type="entry name" value="Holin_2-3"/>
</dbReference>
<reference evidence="2 3" key="1">
    <citation type="journal article" date="2019" name="Microbiol. Resour. Announc.">
        <title>Draft Genome Sequence of Comamonas testosteroni TA441, a Bacterium That Has a Cryptic Phenol Degradation Gene Cluster.</title>
        <authorList>
            <person name="Arai H."/>
            <person name="Ishii M."/>
        </authorList>
    </citation>
    <scope>NUCLEOTIDE SEQUENCE [LARGE SCALE GENOMIC DNA]</scope>
    <source>
        <strain evidence="2 3">TA441</strain>
    </source>
</reference>
<protein>
    <submittedName>
        <fullName evidence="2">Lipoprotein</fullName>
    </submittedName>
</protein>
<dbReference type="AlphaFoldDB" id="A0A5A7MJH8"/>
<keyword evidence="1" id="KW-0812">Transmembrane</keyword>
<dbReference type="Proteomes" id="UP000323105">
    <property type="component" value="Unassembled WGS sequence"/>
</dbReference>
<dbReference type="EMBL" id="BKBW01000009">
    <property type="protein sequence ID" value="GEQ77051.1"/>
    <property type="molecule type" value="Genomic_DNA"/>
</dbReference>
<proteinExistence type="predicted"/>
<comment type="caution">
    <text evidence="2">The sequence shown here is derived from an EMBL/GenBank/DDBJ whole genome shotgun (WGS) entry which is preliminary data.</text>
</comment>
<dbReference type="Pfam" id="PF13272">
    <property type="entry name" value="Holin_2-3"/>
    <property type="match status" value="1"/>
</dbReference>
<keyword evidence="2" id="KW-0449">Lipoprotein</keyword>
<evidence type="ECO:0000313" key="2">
    <source>
        <dbReference type="EMBL" id="GEQ77051.1"/>
    </source>
</evidence>